<sequence>MRFETTIDASEHGGSASTPLVVTFSFDSELAPGTGPAEENEVNSKSYGPLSSMEIKLGSETISGVGDAGSGISVWNDTPDGDGIRIAVGPLPTPEETFLGMGVSGLSILLADPTGTLFSDASLPTSLSILSSSGMYQQTDFSLTTIGSFLLVMEQNFTPVEDRRPFTLTVVPEPGSLALCGIAALGTAGIRRRVRE</sequence>
<dbReference type="EMBL" id="CP051774">
    <property type="protein sequence ID" value="QJE97878.1"/>
    <property type="molecule type" value="Genomic_DNA"/>
</dbReference>
<evidence type="ECO:0000259" key="1">
    <source>
        <dbReference type="Pfam" id="PF07589"/>
    </source>
</evidence>
<protein>
    <submittedName>
        <fullName evidence="2">PEP-CTERM sorting domain-containing protein</fullName>
    </submittedName>
</protein>
<proteinExistence type="predicted"/>
<gene>
    <name evidence="2" type="ORF">HHL09_19505</name>
</gene>
<evidence type="ECO:0000313" key="2">
    <source>
        <dbReference type="EMBL" id="QJE97878.1"/>
    </source>
</evidence>
<organism evidence="2 3">
    <name type="scientific">Luteolibacter luteus</name>
    <dbReference type="NCBI Taxonomy" id="2728835"/>
    <lineage>
        <taxon>Bacteria</taxon>
        <taxon>Pseudomonadati</taxon>
        <taxon>Verrucomicrobiota</taxon>
        <taxon>Verrucomicrobiia</taxon>
        <taxon>Verrucomicrobiales</taxon>
        <taxon>Verrucomicrobiaceae</taxon>
        <taxon>Luteolibacter</taxon>
    </lineage>
</organism>
<keyword evidence="3" id="KW-1185">Reference proteome</keyword>
<dbReference type="InterPro" id="IPR013424">
    <property type="entry name" value="Ice-binding_C"/>
</dbReference>
<accession>A0A858RN70</accession>
<reference evidence="2 3" key="1">
    <citation type="submission" date="2020-04" db="EMBL/GenBank/DDBJ databases">
        <title>Luteolibacter sp. G-1-1-1 isolated from soil.</title>
        <authorList>
            <person name="Dahal R.H."/>
        </authorList>
    </citation>
    <scope>NUCLEOTIDE SEQUENCE [LARGE SCALE GENOMIC DNA]</scope>
    <source>
        <strain evidence="2 3">G-1-1-1</strain>
    </source>
</reference>
<dbReference type="RefSeq" id="WP_169456304.1">
    <property type="nucleotide sequence ID" value="NZ_CP051774.1"/>
</dbReference>
<dbReference type="Proteomes" id="UP000501812">
    <property type="component" value="Chromosome"/>
</dbReference>
<name>A0A858RN70_9BACT</name>
<dbReference type="AlphaFoldDB" id="A0A858RN70"/>
<feature type="domain" description="Ice-binding protein C-terminal" evidence="1">
    <location>
        <begin position="171"/>
        <end position="193"/>
    </location>
</feature>
<evidence type="ECO:0000313" key="3">
    <source>
        <dbReference type="Proteomes" id="UP000501812"/>
    </source>
</evidence>
<dbReference type="KEGG" id="luo:HHL09_19505"/>
<dbReference type="Pfam" id="PF07589">
    <property type="entry name" value="PEP-CTERM"/>
    <property type="match status" value="1"/>
</dbReference>
<dbReference type="NCBIfam" id="TIGR02595">
    <property type="entry name" value="PEP_CTERM"/>
    <property type="match status" value="1"/>
</dbReference>